<reference evidence="6 7" key="1">
    <citation type="submission" date="2019-02" db="EMBL/GenBank/DDBJ databases">
        <title>Deep-cultivation of Planctomycetes and their phenomic and genomic characterization uncovers novel biology.</title>
        <authorList>
            <person name="Wiegand S."/>
            <person name="Jogler M."/>
            <person name="Boedeker C."/>
            <person name="Pinto D."/>
            <person name="Vollmers J."/>
            <person name="Rivas-Marin E."/>
            <person name="Kohn T."/>
            <person name="Peeters S.H."/>
            <person name="Heuer A."/>
            <person name="Rast P."/>
            <person name="Oberbeckmann S."/>
            <person name="Bunk B."/>
            <person name="Jeske O."/>
            <person name="Meyerdierks A."/>
            <person name="Storesund J.E."/>
            <person name="Kallscheuer N."/>
            <person name="Luecker S."/>
            <person name="Lage O.M."/>
            <person name="Pohl T."/>
            <person name="Merkel B.J."/>
            <person name="Hornburger P."/>
            <person name="Mueller R.-W."/>
            <person name="Bruemmer F."/>
            <person name="Labrenz M."/>
            <person name="Spormann A.M."/>
            <person name="Op den Camp H."/>
            <person name="Overmann J."/>
            <person name="Amann R."/>
            <person name="Jetten M.S.M."/>
            <person name="Mascher T."/>
            <person name="Medema M.H."/>
            <person name="Devos D.P."/>
            <person name="Kaster A.-K."/>
            <person name="Ovreas L."/>
            <person name="Rohde M."/>
            <person name="Galperin M.Y."/>
            <person name="Jogler C."/>
        </authorList>
    </citation>
    <scope>NUCLEOTIDE SEQUENCE [LARGE SCALE GENOMIC DNA]</scope>
    <source>
        <strain evidence="6 7">KS4</strain>
    </source>
</reference>
<dbReference type="Pfam" id="PF02142">
    <property type="entry name" value="MGS"/>
    <property type="match status" value="1"/>
</dbReference>
<evidence type="ECO:0000313" key="7">
    <source>
        <dbReference type="Proteomes" id="UP000317369"/>
    </source>
</evidence>
<gene>
    <name evidence="6" type="primary">purH_1</name>
    <name evidence="6" type="ORF">KS4_13780</name>
</gene>
<evidence type="ECO:0000256" key="4">
    <source>
        <dbReference type="ARBA" id="ARBA00023268"/>
    </source>
</evidence>
<dbReference type="RefSeq" id="WP_145076283.1">
    <property type="nucleotide sequence ID" value="NZ_CP036425.1"/>
</dbReference>
<dbReference type="PROSITE" id="PS51855">
    <property type="entry name" value="MGS"/>
    <property type="match status" value="1"/>
</dbReference>
<dbReference type="FunFam" id="3.40.50.1380:FF:000001">
    <property type="entry name" value="Bifunctional purine biosynthesis protein PurH"/>
    <property type="match status" value="1"/>
</dbReference>
<keyword evidence="3" id="KW-0378">Hydrolase</keyword>
<dbReference type="Gene3D" id="3.40.50.1380">
    <property type="entry name" value="Methylglyoxal synthase-like domain"/>
    <property type="match status" value="1"/>
</dbReference>
<dbReference type="PANTHER" id="PTHR11692:SF0">
    <property type="entry name" value="BIFUNCTIONAL PURINE BIOSYNTHESIS PROTEIN ATIC"/>
    <property type="match status" value="1"/>
</dbReference>
<dbReference type="CDD" id="cd01421">
    <property type="entry name" value="IMPCH"/>
    <property type="match status" value="1"/>
</dbReference>
<dbReference type="GO" id="GO:0005829">
    <property type="term" value="C:cytosol"/>
    <property type="evidence" value="ECO:0007669"/>
    <property type="project" value="TreeGrafter"/>
</dbReference>
<dbReference type="GO" id="GO:0006189">
    <property type="term" value="P:'de novo' IMP biosynthetic process"/>
    <property type="evidence" value="ECO:0007669"/>
    <property type="project" value="TreeGrafter"/>
</dbReference>
<dbReference type="PANTHER" id="PTHR11692">
    <property type="entry name" value="BIFUNCTIONAL PURINE BIOSYNTHESIS PROTEIN PURH"/>
    <property type="match status" value="1"/>
</dbReference>
<dbReference type="SUPFAM" id="SSF52335">
    <property type="entry name" value="Methylglyoxal synthase-like"/>
    <property type="match status" value="1"/>
</dbReference>
<dbReference type="InterPro" id="IPR002695">
    <property type="entry name" value="PurH-like"/>
</dbReference>
<dbReference type="KEGG" id="pcor:KS4_13780"/>
<dbReference type="EMBL" id="CP036425">
    <property type="protein sequence ID" value="QDU33332.1"/>
    <property type="molecule type" value="Genomic_DNA"/>
</dbReference>
<dbReference type="OrthoDB" id="9802065at2"/>
<dbReference type="InterPro" id="IPR011607">
    <property type="entry name" value="MGS-like_dom"/>
</dbReference>
<keyword evidence="4" id="KW-0511">Multifunctional enzyme</keyword>
<dbReference type="Proteomes" id="UP000317369">
    <property type="component" value="Chromosome"/>
</dbReference>
<evidence type="ECO:0000256" key="1">
    <source>
        <dbReference type="ARBA" id="ARBA00022679"/>
    </source>
</evidence>
<evidence type="ECO:0000259" key="5">
    <source>
        <dbReference type="PROSITE" id="PS51855"/>
    </source>
</evidence>
<keyword evidence="2" id="KW-0658">Purine biosynthesis</keyword>
<dbReference type="GO" id="GO:0004643">
    <property type="term" value="F:phosphoribosylaminoimidazolecarboxamide formyltransferase activity"/>
    <property type="evidence" value="ECO:0007669"/>
    <property type="project" value="InterPro"/>
</dbReference>
<dbReference type="AlphaFoldDB" id="A0A517YT42"/>
<name>A0A517YT42_9BACT</name>
<feature type="domain" description="MGS-like" evidence="5">
    <location>
        <begin position="2"/>
        <end position="150"/>
    </location>
</feature>
<dbReference type="GO" id="GO:0003937">
    <property type="term" value="F:IMP cyclohydrolase activity"/>
    <property type="evidence" value="ECO:0007669"/>
    <property type="project" value="InterPro"/>
</dbReference>
<keyword evidence="7" id="KW-1185">Reference proteome</keyword>
<protein>
    <submittedName>
        <fullName evidence="6">Bifunctional purine biosynthesis protein PurH</fullName>
    </submittedName>
</protein>
<accession>A0A517YT42</accession>
<keyword evidence="1" id="KW-0808">Transferase</keyword>
<evidence type="ECO:0000256" key="2">
    <source>
        <dbReference type="ARBA" id="ARBA00022755"/>
    </source>
</evidence>
<proteinExistence type="predicted"/>
<dbReference type="Pfam" id="PF01808">
    <property type="entry name" value="AICARFT_IMPCHas"/>
    <property type="match status" value="1"/>
</dbReference>
<evidence type="ECO:0000313" key="6">
    <source>
        <dbReference type="EMBL" id="QDU33332.1"/>
    </source>
</evidence>
<evidence type="ECO:0000256" key="3">
    <source>
        <dbReference type="ARBA" id="ARBA00022801"/>
    </source>
</evidence>
<sequence length="204" mass="22464">MSELVKIKTALVSVSDKTDLVAFAKRLISHNVRIVSTGGTAKSLIEAGIDVTPISELTGFPEMMDGRVKTLHPKVHGGLLALRDKEDHVKALKDHEITPIDLVCVNLYPFESTVAQEGVTDPEAIEQIDIGGPCMIRSSAKNHRFVTCVTDPKQYDRICNDMDDNAGSTTFNLRRELAAAAFTRTAEYDTAISSWMTNRWNVTT</sequence>
<dbReference type="InterPro" id="IPR036914">
    <property type="entry name" value="MGS-like_dom_sf"/>
</dbReference>
<dbReference type="SMART" id="SM00851">
    <property type="entry name" value="MGS"/>
    <property type="match status" value="1"/>
</dbReference>
<organism evidence="6 7">
    <name type="scientific">Poriferisphaera corsica</name>
    <dbReference type="NCBI Taxonomy" id="2528020"/>
    <lineage>
        <taxon>Bacteria</taxon>
        <taxon>Pseudomonadati</taxon>
        <taxon>Planctomycetota</taxon>
        <taxon>Phycisphaerae</taxon>
        <taxon>Phycisphaerales</taxon>
        <taxon>Phycisphaeraceae</taxon>
        <taxon>Poriferisphaera</taxon>
    </lineage>
</organism>